<evidence type="ECO:0000256" key="6">
    <source>
        <dbReference type="SAM" id="Phobius"/>
    </source>
</evidence>
<dbReference type="EMBL" id="GG677256">
    <property type="protein sequence ID" value="EER10680.1"/>
    <property type="molecule type" value="Genomic_DNA"/>
</dbReference>
<feature type="region of interest" description="Disordered" evidence="5">
    <location>
        <begin position="529"/>
        <end position="560"/>
    </location>
</feature>
<dbReference type="Proteomes" id="UP000007800">
    <property type="component" value="Unassembled WGS sequence"/>
</dbReference>
<organism evidence="9">
    <name type="scientific">Perkinsus marinus (strain ATCC 50983 / TXsc)</name>
    <dbReference type="NCBI Taxonomy" id="423536"/>
    <lineage>
        <taxon>Eukaryota</taxon>
        <taxon>Sar</taxon>
        <taxon>Alveolata</taxon>
        <taxon>Perkinsozoa</taxon>
        <taxon>Perkinsea</taxon>
        <taxon>Perkinsida</taxon>
        <taxon>Perkinsidae</taxon>
        <taxon>Perkinsus</taxon>
    </lineage>
</organism>
<dbReference type="GO" id="GO:0005778">
    <property type="term" value="C:peroxisomal membrane"/>
    <property type="evidence" value="ECO:0007669"/>
    <property type="project" value="TreeGrafter"/>
</dbReference>
<evidence type="ECO:0000256" key="2">
    <source>
        <dbReference type="ARBA" id="ARBA00022692"/>
    </source>
</evidence>
<keyword evidence="4 6" id="KW-0472">Membrane</keyword>
<dbReference type="InterPro" id="IPR052646">
    <property type="entry name" value="Peroxisomal_PEX28-32"/>
</dbReference>
<keyword evidence="9" id="KW-1185">Reference proteome</keyword>
<name>C5KXF6_PERM5</name>
<gene>
    <name evidence="8" type="ORF">Pmar_PMAR000714</name>
</gene>
<dbReference type="GO" id="GO:0012505">
    <property type="term" value="C:endomembrane system"/>
    <property type="evidence" value="ECO:0007669"/>
    <property type="project" value="UniProtKB-SubCell"/>
</dbReference>
<protein>
    <recommendedName>
        <fullName evidence="7">Peroxin/Ferlin domain-containing protein</fullName>
    </recommendedName>
</protein>
<feature type="region of interest" description="Disordered" evidence="5">
    <location>
        <begin position="190"/>
        <end position="228"/>
    </location>
</feature>
<feature type="transmembrane region" description="Helical" evidence="6">
    <location>
        <begin position="464"/>
        <end position="488"/>
    </location>
</feature>
<comment type="subcellular location">
    <subcellularLocation>
        <location evidence="1">Endomembrane system</location>
        <topology evidence="1">Multi-pass membrane protein</topology>
    </subcellularLocation>
</comment>
<evidence type="ECO:0000256" key="4">
    <source>
        <dbReference type="ARBA" id="ARBA00023136"/>
    </source>
</evidence>
<reference evidence="8 9" key="1">
    <citation type="submission" date="2008-07" db="EMBL/GenBank/DDBJ databases">
        <authorList>
            <person name="El-Sayed N."/>
            <person name="Caler E."/>
            <person name="Inman J."/>
            <person name="Amedeo P."/>
            <person name="Hass B."/>
            <person name="Wortman J."/>
        </authorList>
    </citation>
    <scope>NUCLEOTIDE SEQUENCE [LARGE SCALE GENOMIC DNA]</scope>
    <source>
        <strain evidence="9">ATCC 50983 / TXsc</strain>
    </source>
</reference>
<dbReference type="AlphaFoldDB" id="C5KXF6"/>
<dbReference type="GeneID" id="9038915"/>
<dbReference type="OrthoDB" id="72441at2759"/>
<evidence type="ECO:0000256" key="1">
    <source>
        <dbReference type="ARBA" id="ARBA00004127"/>
    </source>
</evidence>
<dbReference type="Pfam" id="PF06398">
    <property type="entry name" value="Pex24p"/>
    <property type="match status" value="1"/>
</dbReference>
<dbReference type="InterPro" id="IPR006614">
    <property type="entry name" value="Peroxin/Ferlin"/>
</dbReference>
<evidence type="ECO:0000256" key="3">
    <source>
        <dbReference type="ARBA" id="ARBA00022989"/>
    </source>
</evidence>
<dbReference type="SMART" id="SM00693">
    <property type="entry name" value="DysFN"/>
    <property type="match status" value="1"/>
</dbReference>
<accession>C5KXF6</accession>
<keyword evidence="2 6" id="KW-0812">Transmembrane</keyword>
<dbReference type="RefSeq" id="XP_002778885.1">
    <property type="nucleotide sequence ID" value="XM_002778839.1"/>
</dbReference>
<evidence type="ECO:0000259" key="7">
    <source>
        <dbReference type="SMART" id="SM00693"/>
    </source>
</evidence>
<dbReference type="InParanoid" id="C5KXF6"/>
<proteinExistence type="predicted"/>
<dbReference type="PANTHER" id="PTHR31679:SF2">
    <property type="entry name" value="PEROXISOMAL MEMBRANE PROTEIN PEX30-RELATED"/>
    <property type="match status" value="1"/>
</dbReference>
<feature type="compositionally biased region" description="Basic and acidic residues" evidence="5">
    <location>
        <begin position="390"/>
        <end position="401"/>
    </location>
</feature>
<evidence type="ECO:0000313" key="9">
    <source>
        <dbReference type="Proteomes" id="UP000007800"/>
    </source>
</evidence>
<dbReference type="GO" id="GO:0007031">
    <property type="term" value="P:peroxisome organization"/>
    <property type="evidence" value="ECO:0007669"/>
    <property type="project" value="TreeGrafter"/>
</dbReference>
<feature type="region of interest" description="Disordered" evidence="5">
    <location>
        <begin position="378"/>
        <end position="404"/>
    </location>
</feature>
<feature type="domain" description="Peroxin/Ferlin" evidence="7">
    <location>
        <begin position="572"/>
        <end position="635"/>
    </location>
</feature>
<keyword evidence="3 6" id="KW-1133">Transmembrane helix</keyword>
<dbReference type="PANTHER" id="PTHR31679">
    <property type="entry name" value="PEROXISOMAL MEMBRANE PROTEIN PEX30-RELATED"/>
    <property type="match status" value="1"/>
</dbReference>
<dbReference type="InterPro" id="IPR010482">
    <property type="entry name" value="TECPR1-like_DysF"/>
</dbReference>
<evidence type="ECO:0000313" key="8">
    <source>
        <dbReference type="EMBL" id="EER10680.1"/>
    </source>
</evidence>
<sequence length="653" mass="72547">MSPSNITAVEVNVQYLRIVDKPMAERTTSRRSSSATAGSLAKDGRVYLALTIKGSGVVANTEAVEMNAESLLLDFSSQPHLHLPVGDALSSMQGDKDKAPASLFLRLFQNLRSRKGEQQGKSPRLVIAAEGELPVTALCEEPSVQRDGERITRQDSRDTDTLERTTEAELWSTDGQRLVAVVGIKAGLVEGGPKTPRSSRQTAAKVSVNPLVAASSRQTSPRELESEDEACVGDASVISPQLEGRKLLREITDKFSVTSNAGQGRVYNADGVGGDGKGKDTSRTRGVATAITGPASMKEYYDQMQRWSLMCGPYREIHDTVHDIVHWKGDTARTWLFLLIATIACLHPRWVLPSLPWAAVGFWYMRLIKGIQETAVRQGGRRSSANAKEGGGHKRDPEKSAESGATGVYDWVQKIQDKQREVELNLQYNHTVTQHGLKMLEKFRNVNPREALVMSSIAAIPLTFGLLIVPFNYVLLVLIYATLGYNMLSGEMAENLRMFMAHHFESVTGRFLSRSASARQLVEIVQTVSEETPRARQPPPAPIVKHERRSPSGDTSGVASSAELVRTKSSYDKIRLFVTYENQRWWVTGGWGHHLFAGERSAWSDEYGQFYCPKESFQLPKGPGRWEWTSLWYVDRSADGDVEGWEYVRWAFE</sequence>
<evidence type="ECO:0000256" key="5">
    <source>
        <dbReference type="SAM" id="MobiDB-lite"/>
    </source>
</evidence>